<reference evidence="3 4" key="1">
    <citation type="submission" date="2017-05" db="EMBL/GenBank/DDBJ databases">
        <title>Vagococcus spp. assemblies.</title>
        <authorList>
            <person name="Gulvik C.A."/>
        </authorList>
    </citation>
    <scope>NUCLEOTIDE SEQUENCE [LARGE SCALE GENOMIC DNA]</scope>
    <source>
        <strain evidence="3 4">SS1714</strain>
    </source>
</reference>
<evidence type="ECO:0008006" key="5">
    <source>
        <dbReference type="Google" id="ProtNLM"/>
    </source>
</evidence>
<dbReference type="RefSeq" id="WP_126791669.1">
    <property type="nucleotide sequence ID" value="NZ_CP060720.1"/>
</dbReference>
<dbReference type="InterPro" id="IPR012914">
    <property type="entry name" value="PucR_dom"/>
</dbReference>
<evidence type="ECO:0000313" key="3">
    <source>
        <dbReference type="EMBL" id="RSU16458.1"/>
    </source>
</evidence>
<dbReference type="AlphaFoldDB" id="A0A430B861"/>
<evidence type="ECO:0000313" key="4">
    <source>
        <dbReference type="Proteomes" id="UP000288028"/>
    </source>
</evidence>
<dbReference type="InterPro" id="IPR051448">
    <property type="entry name" value="CdaR-like_regulators"/>
</dbReference>
<name>A0A430B861_9ENTE</name>
<keyword evidence="4" id="KW-1185">Reference proteome</keyword>
<sequence>MTLLIDLLEVPRFSDLTFFTDGKHKEIDIKNIEISETPDIALYMPENSVLLTTAMYYQYNQSELRQLIDTLITINCAGLGIKLGRFLDDVDQEIIDYANQRHFPIFSIPKTKPLGGLLHKLTNYIRHIQTEELTYALDIQKQFSNLLINDATIVKIILEFSKIVEVPIIMVNPFKHVIAQSQDFFTNHLPTQFITSQLIDLNSFSDRNQSTVKIIEDRNKNKLQAAVYPIKSNLFYPYFLIILKPEQIPYPVSEFAIEQALLVLSYVLLKNEKIEESKKQIKSDYFTNFIGKQSNHPNNTDELYLFGKNFGIQYAPEYRIIFASIKGDSKNRKQYDEQMELAYQWLNLKIEDLFSHSIIFIEKNTNRPVIILQGNYSNEFIKEKLMILINELKQTLPIDLRFYCGQECQKIDDLSSSFIEAKIAYDNFMSSSTDEFVTFYQQKGLLNLLETMGNDEISYFCQNILKELAYPTDTNLIELRKTLKIFLDNQCEVTKTANDLFVHRNTVKYRIDNIQDILKTTINTPENSLNLRLALYLSEKNRK</sequence>
<dbReference type="EMBL" id="NGKB01000002">
    <property type="protein sequence ID" value="RSU16458.1"/>
    <property type="molecule type" value="Genomic_DNA"/>
</dbReference>
<dbReference type="OrthoDB" id="142218at2"/>
<organism evidence="3 4">
    <name type="scientific">Vagococcus carniphilus</name>
    <dbReference type="NCBI Taxonomy" id="218144"/>
    <lineage>
        <taxon>Bacteria</taxon>
        <taxon>Bacillati</taxon>
        <taxon>Bacillota</taxon>
        <taxon>Bacilli</taxon>
        <taxon>Lactobacillales</taxon>
        <taxon>Enterococcaceae</taxon>
        <taxon>Vagococcus</taxon>
    </lineage>
</organism>
<dbReference type="Pfam" id="PF07905">
    <property type="entry name" value="PucR"/>
    <property type="match status" value="1"/>
</dbReference>
<dbReference type="GeneID" id="95580446"/>
<dbReference type="Gene3D" id="1.10.10.2840">
    <property type="entry name" value="PucR C-terminal helix-turn-helix domain"/>
    <property type="match status" value="1"/>
</dbReference>
<accession>A0A430B861</accession>
<feature type="domain" description="PucR C-terminal helix-turn-helix" evidence="2">
    <location>
        <begin position="479"/>
        <end position="536"/>
    </location>
</feature>
<protein>
    <recommendedName>
        <fullName evidence="5">PucR family transcriptional regulator</fullName>
    </recommendedName>
</protein>
<dbReference type="Proteomes" id="UP000288028">
    <property type="component" value="Unassembled WGS sequence"/>
</dbReference>
<feature type="domain" description="Purine catabolism PurC-like" evidence="1">
    <location>
        <begin position="6"/>
        <end position="124"/>
    </location>
</feature>
<evidence type="ECO:0000259" key="2">
    <source>
        <dbReference type="Pfam" id="PF13556"/>
    </source>
</evidence>
<comment type="caution">
    <text evidence="3">The sequence shown here is derived from an EMBL/GenBank/DDBJ whole genome shotgun (WGS) entry which is preliminary data.</text>
</comment>
<dbReference type="InterPro" id="IPR025736">
    <property type="entry name" value="PucR_C-HTH_dom"/>
</dbReference>
<gene>
    <name evidence="3" type="ORF">CBF28_02710</name>
</gene>
<dbReference type="InterPro" id="IPR042070">
    <property type="entry name" value="PucR_C-HTH_sf"/>
</dbReference>
<dbReference type="Pfam" id="PF13556">
    <property type="entry name" value="HTH_30"/>
    <property type="match status" value="1"/>
</dbReference>
<dbReference type="PANTHER" id="PTHR33744:SF1">
    <property type="entry name" value="DNA-BINDING TRANSCRIPTIONAL ACTIVATOR ADER"/>
    <property type="match status" value="1"/>
</dbReference>
<proteinExistence type="predicted"/>
<dbReference type="PANTHER" id="PTHR33744">
    <property type="entry name" value="CARBOHYDRATE DIACID REGULATOR"/>
    <property type="match status" value="1"/>
</dbReference>
<evidence type="ECO:0000259" key="1">
    <source>
        <dbReference type="Pfam" id="PF07905"/>
    </source>
</evidence>